<accession>A0A1I0HZS4</accession>
<dbReference type="SUPFAM" id="SSF47226">
    <property type="entry name" value="Histidine-containing phosphotransfer domain, HPT domain"/>
    <property type="match status" value="1"/>
</dbReference>
<dbReference type="Gene3D" id="1.20.120.160">
    <property type="entry name" value="HPT domain"/>
    <property type="match status" value="1"/>
</dbReference>
<reference evidence="1 2" key="1">
    <citation type="submission" date="2016-10" db="EMBL/GenBank/DDBJ databases">
        <authorList>
            <person name="de Groot N.N."/>
        </authorList>
    </citation>
    <scope>NUCLEOTIDE SEQUENCE [LARGE SCALE GENOMIC DNA]</scope>
    <source>
        <strain evidence="1 2">DSM 17862</strain>
    </source>
</reference>
<organism evidence="1 2">
    <name type="scientific">Paracoccus homiensis</name>
    <dbReference type="NCBI Taxonomy" id="364199"/>
    <lineage>
        <taxon>Bacteria</taxon>
        <taxon>Pseudomonadati</taxon>
        <taxon>Pseudomonadota</taxon>
        <taxon>Alphaproteobacteria</taxon>
        <taxon>Rhodobacterales</taxon>
        <taxon>Paracoccaceae</taxon>
        <taxon>Paracoccus</taxon>
    </lineage>
</organism>
<name>A0A1I0HZS4_9RHOB</name>
<dbReference type="OrthoDB" id="7775390at2"/>
<keyword evidence="2" id="KW-1185">Reference proteome</keyword>
<protein>
    <submittedName>
        <fullName evidence="1">Hpt domain-containing protein</fullName>
    </submittedName>
</protein>
<dbReference type="InterPro" id="IPR036641">
    <property type="entry name" value="HPT_dom_sf"/>
</dbReference>
<proteinExistence type="predicted"/>
<dbReference type="GO" id="GO:0000160">
    <property type="term" value="P:phosphorelay signal transduction system"/>
    <property type="evidence" value="ECO:0007669"/>
    <property type="project" value="InterPro"/>
</dbReference>
<dbReference type="RefSeq" id="WP_090736826.1">
    <property type="nucleotide sequence ID" value="NZ_FOHO01000013.1"/>
</dbReference>
<evidence type="ECO:0000313" key="1">
    <source>
        <dbReference type="EMBL" id="SET89452.1"/>
    </source>
</evidence>
<dbReference type="STRING" id="364199.SAMN04489858_11366"/>
<evidence type="ECO:0000313" key="2">
    <source>
        <dbReference type="Proteomes" id="UP000199180"/>
    </source>
</evidence>
<sequence>MSGTAWFLVLVAAGLAGAIAYLGLRRRAAPPPAQADASPIEPARLHYPEELHQRIAEMRNELGPDTLPALLHAAISDLDRHLAVFDTVDDPQDETRRRALHSFIGILDTVGCSSLAERCRQLQDRHHNGDPAPQQQAEILEQVRLLRDEILDLLSRDFQGAAAPQSGGT</sequence>
<dbReference type="AlphaFoldDB" id="A0A1I0HZS4"/>
<gene>
    <name evidence="1" type="ORF">SAMN04489858_11366</name>
</gene>
<dbReference type="Proteomes" id="UP000199180">
    <property type="component" value="Unassembled WGS sequence"/>
</dbReference>
<dbReference type="EMBL" id="FOHO01000013">
    <property type="protein sequence ID" value="SET89452.1"/>
    <property type="molecule type" value="Genomic_DNA"/>
</dbReference>